<dbReference type="Proteomes" id="UP000271678">
    <property type="component" value="Unassembled WGS sequence"/>
</dbReference>
<feature type="region of interest" description="Disordered" evidence="1">
    <location>
        <begin position="269"/>
        <end position="315"/>
    </location>
</feature>
<organism evidence="3 4">
    <name type="scientific">Flexivirga caeni</name>
    <dbReference type="NCBI Taxonomy" id="2294115"/>
    <lineage>
        <taxon>Bacteria</taxon>
        <taxon>Bacillati</taxon>
        <taxon>Actinomycetota</taxon>
        <taxon>Actinomycetes</taxon>
        <taxon>Micrococcales</taxon>
        <taxon>Dermacoccaceae</taxon>
        <taxon>Flexivirga</taxon>
    </lineage>
</organism>
<sequence length="339" mass="36035">MQQSSSLIFLAIVIIWAAYLLQHWVRRREALATARSVDEFSDAMRVLERREHPTGVGVLEQVADPSSGQPAEPARTRVPRPSLRAGTVMTGEPQPPVTDHEPESRPEGRGGLERVGRTLVTAGSPKLRAIALILSVALLLITVVCAPFGALPWWSPVLMLIASGGAFFWCRASALAAAAARGSRGVPVTRNAPMKAGRPRRAAVRLPRRSATVVPAQAPAQDVVPLAKATMPAPVVEAPAPPQPRQEQVFDISAGDAPAVAAPAAPQMPAAQSADGWRPVAVPPPTYTMKERAPERPQPAPAATTDPKSYEHVANEDLPFDGLALDQDLDDLPSVFRAG</sequence>
<evidence type="ECO:0000313" key="3">
    <source>
        <dbReference type="EMBL" id="RNI23891.1"/>
    </source>
</evidence>
<feature type="compositionally biased region" description="Basic and acidic residues" evidence="1">
    <location>
        <begin position="98"/>
        <end position="112"/>
    </location>
</feature>
<evidence type="ECO:0000256" key="2">
    <source>
        <dbReference type="SAM" id="Phobius"/>
    </source>
</evidence>
<protein>
    <submittedName>
        <fullName evidence="3">Uncharacterized protein</fullName>
    </submittedName>
</protein>
<dbReference type="RefSeq" id="WP_123270630.1">
    <property type="nucleotide sequence ID" value="NZ_RJJQ01000004.1"/>
</dbReference>
<feature type="compositionally biased region" description="Basic residues" evidence="1">
    <location>
        <begin position="197"/>
        <end position="208"/>
    </location>
</feature>
<name>A0A3M9ME97_9MICO</name>
<keyword evidence="2" id="KW-0812">Transmembrane</keyword>
<keyword evidence="2" id="KW-1133">Transmembrane helix</keyword>
<accession>A0A3M9ME97</accession>
<feature type="transmembrane region" description="Helical" evidence="2">
    <location>
        <begin position="129"/>
        <end position="151"/>
    </location>
</feature>
<gene>
    <name evidence="3" type="ORF">EFY87_06375</name>
</gene>
<proteinExistence type="predicted"/>
<feature type="transmembrane region" description="Helical" evidence="2">
    <location>
        <begin position="157"/>
        <end position="180"/>
    </location>
</feature>
<dbReference type="EMBL" id="RJJQ01000004">
    <property type="protein sequence ID" value="RNI23891.1"/>
    <property type="molecule type" value="Genomic_DNA"/>
</dbReference>
<evidence type="ECO:0000313" key="4">
    <source>
        <dbReference type="Proteomes" id="UP000271678"/>
    </source>
</evidence>
<keyword evidence="2" id="KW-0472">Membrane</keyword>
<feature type="region of interest" description="Disordered" evidence="1">
    <location>
        <begin position="63"/>
        <end position="112"/>
    </location>
</feature>
<feature type="region of interest" description="Disordered" evidence="1">
    <location>
        <begin position="189"/>
        <end position="210"/>
    </location>
</feature>
<dbReference type="OrthoDB" id="3218604at2"/>
<comment type="caution">
    <text evidence="3">The sequence shown here is derived from an EMBL/GenBank/DDBJ whole genome shotgun (WGS) entry which is preliminary data.</text>
</comment>
<evidence type="ECO:0000256" key="1">
    <source>
        <dbReference type="SAM" id="MobiDB-lite"/>
    </source>
</evidence>
<dbReference type="AlphaFoldDB" id="A0A3M9ME97"/>
<reference evidence="3 4" key="1">
    <citation type="submission" date="2018-11" db="EMBL/GenBank/DDBJ databases">
        <title>Draft genome of Simplicispira Flexivirga sp. BO-16.</title>
        <authorList>
            <person name="Im W.T."/>
        </authorList>
    </citation>
    <scope>NUCLEOTIDE SEQUENCE [LARGE SCALE GENOMIC DNA]</scope>
    <source>
        <strain evidence="3 4">BO-16</strain>
    </source>
</reference>
<feature type="transmembrane region" description="Helical" evidence="2">
    <location>
        <begin position="6"/>
        <end position="25"/>
    </location>
</feature>
<keyword evidence="4" id="KW-1185">Reference proteome</keyword>